<gene>
    <name evidence="2" type="ORF">LLW17_17025</name>
</gene>
<accession>A0ABS8GWM7</accession>
<proteinExistence type="predicted"/>
<feature type="chain" id="PRO_5045483113" description="Long-chain fatty acid transport protein" evidence="1">
    <location>
        <begin position="22"/>
        <end position="409"/>
    </location>
</feature>
<dbReference type="EMBL" id="JAJGMW010000030">
    <property type="protein sequence ID" value="MCC4214430.1"/>
    <property type="molecule type" value="Genomic_DNA"/>
</dbReference>
<evidence type="ECO:0000313" key="2">
    <source>
        <dbReference type="EMBL" id="MCC4214430.1"/>
    </source>
</evidence>
<evidence type="ECO:0000256" key="1">
    <source>
        <dbReference type="SAM" id="SignalP"/>
    </source>
</evidence>
<comment type="caution">
    <text evidence="2">The sequence shown here is derived from an EMBL/GenBank/DDBJ whole genome shotgun (WGS) entry which is preliminary data.</text>
</comment>
<organism evidence="2 3">
    <name type="scientific">Leeuwenhoekiella parthenopeia</name>
    <dbReference type="NCBI Taxonomy" id="2890320"/>
    <lineage>
        <taxon>Bacteria</taxon>
        <taxon>Pseudomonadati</taxon>
        <taxon>Bacteroidota</taxon>
        <taxon>Flavobacteriia</taxon>
        <taxon>Flavobacteriales</taxon>
        <taxon>Flavobacteriaceae</taxon>
        <taxon>Leeuwenhoekiella</taxon>
    </lineage>
</organism>
<evidence type="ECO:0000313" key="3">
    <source>
        <dbReference type="Proteomes" id="UP001197770"/>
    </source>
</evidence>
<dbReference type="Proteomes" id="UP001197770">
    <property type="component" value="Unassembled WGS sequence"/>
</dbReference>
<keyword evidence="1" id="KW-0732">Signal</keyword>
<dbReference type="SUPFAM" id="SSF56935">
    <property type="entry name" value="Porins"/>
    <property type="match status" value="1"/>
</dbReference>
<reference evidence="2 3" key="1">
    <citation type="submission" date="2021-11" db="EMBL/GenBank/DDBJ databases">
        <title>Seasonal and diel survey of microbial diversity of the Tyrrhenian coast.</title>
        <authorList>
            <person name="Gattoni G."/>
            <person name="Corral P."/>
        </authorList>
    </citation>
    <scope>NUCLEOTIDE SEQUENCE [LARGE SCALE GENOMIC DNA]</scope>
    <source>
        <strain evidence="2 3">Mr9</strain>
    </source>
</reference>
<evidence type="ECO:0008006" key="4">
    <source>
        <dbReference type="Google" id="ProtNLM"/>
    </source>
</evidence>
<dbReference type="Gene3D" id="2.40.160.60">
    <property type="entry name" value="Outer membrane protein transport protein (OMPP1/FadL/TodX)"/>
    <property type="match status" value="1"/>
</dbReference>
<keyword evidence="3" id="KW-1185">Reference proteome</keyword>
<protein>
    <recommendedName>
        <fullName evidence="4">Long-chain fatty acid transport protein</fullName>
    </recommendedName>
</protein>
<feature type="signal peptide" evidence="1">
    <location>
        <begin position="1"/>
        <end position="21"/>
    </location>
</feature>
<name>A0ABS8GWM7_9FLAO</name>
<sequence>MTKTKALLYGLFLLTVVRLSAQSNALSDSPYSVFGIGIPNAFSTGKTNALGGAGIALKSDNSLNALNPASLGAMPVKHFFFDIGYTSQYTSLSQGSRNGTQSISSFSNLAMAFPVTKESAVSLILAPYSKVAYNLSGVTTSIEGSTSFYTSDVEANGGVNSLDLNYGYSFWDKLRLGVTGTYYFGKTEQTTYNDILGYSLDIQEESRYTGYRLGAGLQFDLNQNISLGSTLKLPATLETNQKSIISQDYDDDITEETSLDNFDLPLEIGFGLEFKFGENYAFYTDYIRKSWSNTQQADALDYYKDQEEFKAGITFTPHPGGLYYWQNIEYRAGINYDTGYLTIAGKDIDQYSLSLGLGLPVSRSGSKLNLMYSYGQNGTRSNNLVFEKIHSLSINFSLDGIWFVKSKYN</sequence>